<keyword evidence="2" id="KW-0805">Transcription regulation</keyword>
<dbReference type="Pfam" id="PF07524">
    <property type="entry name" value="Bromo_TP"/>
    <property type="match status" value="1"/>
</dbReference>
<name>A0A084WV10_ANOSI</name>
<dbReference type="GO" id="GO:0005669">
    <property type="term" value="C:transcription factor TFIID complex"/>
    <property type="evidence" value="ECO:0007669"/>
    <property type="project" value="TreeGrafter"/>
</dbReference>
<evidence type="ECO:0000256" key="4">
    <source>
        <dbReference type="ARBA" id="ARBA00023242"/>
    </source>
</evidence>
<dbReference type="VEuPathDB" id="VectorBase:ASIC002035"/>
<evidence type="ECO:0000313" key="8">
    <source>
        <dbReference type="Proteomes" id="UP000030765"/>
    </source>
</evidence>
<reference evidence="6 8" key="1">
    <citation type="journal article" date="2014" name="BMC Genomics">
        <title>Genome sequence of Anopheles sinensis provides insight into genetics basis of mosquito competence for malaria parasites.</title>
        <authorList>
            <person name="Zhou D."/>
            <person name="Zhang D."/>
            <person name="Ding G."/>
            <person name="Shi L."/>
            <person name="Hou Q."/>
            <person name="Ye Y."/>
            <person name="Xu Y."/>
            <person name="Zhou H."/>
            <person name="Xiong C."/>
            <person name="Li S."/>
            <person name="Yu J."/>
            <person name="Hong S."/>
            <person name="Yu X."/>
            <person name="Zou P."/>
            <person name="Chen C."/>
            <person name="Chang X."/>
            <person name="Wang W."/>
            <person name="Lv Y."/>
            <person name="Sun Y."/>
            <person name="Ma L."/>
            <person name="Shen B."/>
            <person name="Zhu C."/>
        </authorList>
    </citation>
    <scope>NUCLEOTIDE SEQUENCE [LARGE SCALE GENOMIC DNA]</scope>
</reference>
<dbReference type="EMBL" id="ATLV01009037">
    <property type="status" value="NOT_ANNOTATED_CDS"/>
    <property type="molecule type" value="Genomic_DNA"/>
</dbReference>
<evidence type="ECO:0000256" key="1">
    <source>
        <dbReference type="ARBA" id="ARBA00004123"/>
    </source>
</evidence>
<dbReference type="InterPro" id="IPR006565">
    <property type="entry name" value="BTP"/>
</dbReference>
<reference evidence="7" key="2">
    <citation type="submission" date="2020-05" db="UniProtKB">
        <authorList>
            <consortium name="EnsemblMetazoa"/>
        </authorList>
    </citation>
    <scope>IDENTIFICATION</scope>
</reference>
<evidence type="ECO:0000256" key="3">
    <source>
        <dbReference type="ARBA" id="ARBA00023163"/>
    </source>
</evidence>
<organism evidence="6">
    <name type="scientific">Anopheles sinensis</name>
    <name type="common">Mosquito</name>
    <dbReference type="NCBI Taxonomy" id="74873"/>
    <lineage>
        <taxon>Eukaryota</taxon>
        <taxon>Metazoa</taxon>
        <taxon>Ecdysozoa</taxon>
        <taxon>Arthropoda</taxon>
        <taxon>Hexapoda</taxon>
        <taxon>Insecta</taxon>
        <taxon>Pterygota</taxon>
        <taxon>Neoptera</taxon>
        <taxon>Endopterygota</taxon>
        <taxon>Diptera</taxon>
        <taxon>Nematocera</taxon>
        <taxon>Culicoidea</taxon>
        <taxon>Culicidae</taxon>
        <taxon>Anophelinae</taxon>
        <taxon>Anopheles</taxon>
    </lineage>
</organism>
<sequence length="138" mass="15413">MSRAYASRVLQMAIGQIFHTIGWDAVSSITLEQLVSMVEHFLRELTHQMVRCSELNNRTEANLDDLAYAFRTFGITLTDLEAYTNSVESVPLPFAVPQFPLPRPSCLIPACPSNLPTNSVAIELLNSVVCKEIDKKMI</sequence>
<dbReference type="EMBL" id="KL645311">
    <property type="protein sequence ID" value="KFB54054.1"/>
    <property type="molecule type" value="Genomic_DNA"/>
</dbReference>
<dbReference type="AlphaFoldDB" id="A0A084WV10"/>
<accession>A0A084WV10</accession>
<dbReference type="VEuPathDB" id="VectorBase:ASIS019054"/>
<dbReference type="GO" id="GO:0045944">
    <property type="term" value="P:positive regulation of transcription by RNA polymerase II"/>
    <property type="evidence" value="ECO:0007669"/>
    <property type="project" value="TreeGrafter"/>
</dbReference>
<dbReference type="SUPFAM" id="SSF47113">
    <property type="entry name" value="Histone-fold"/>
    <property type="match status" value="1"/>
</dbReference>
<dbReference type="InterPro" id="IPR009072">
    <property type="entry name" value="Histone-fold"/>
</dbReference>
<dbReference type="EnsemblMetazoa" id="ASIC002035-RA">
    <property type="protein sequence ID" value="ASIC002035-PA"/>
    <property type="gene ID" value="ASIC002035"/>
</dbReference>
<feature type="domain" description="Bromodomain associated" evidence="5">
    <location>
        <begin position="3"/>
        <end position="79"/>
    </location>
</feature>
<comment type="subcellular location">
    <subcellularLocation>
        <location evidence="1">Nucleus</location>
    </subcellularLocation>
</comment>
<dbReference type="Gene3D" id="1.10.20.10">
    <property type="entry name" value="Histone, subunit A"/>
    <property type="match status" value="1"/>
</dbReference>
<keyword evidence="4" id="KW-0539">Nucleus</keyword>
<dbReference type="Proteomes" id="UP000030765">
    <property type="component" value="Unassembled WGS sequence"/>
</dbReference>
<evidence type="ECO:0000313" key="7">
    <source>
        <dbReference type="EnsemblMetazoa" id="ASIC002035-PA"/>
    </source>
</evidence>
<keyword evidence="3" id="KW-0804">Transcription</keyword>
<evidence type="ECO:0000313" key="6">
    <source>
        <dbReference type="EMBL" id="KFB54054.1"/>
    </source>
</evidence>
<evidence type="ECO:0000259" key="5">
    <source>
        <dbReference type="SMART" id="SM00576"/>
    </source>
</evidence>
<dbReference type="GO" id="GO:0046982">
    <property type="term" value="F:protein heterodimerization activity"/>
    <property type="evidence" value="ECO:0007669"/>
    <property type="project" value="InterPro"/>
</dbReference>
<evidence type="ECO:0000256" key="2">
    <source>
        <dbReference type="ARBA" id="ARBA00023015"/>
    </source>
</evidence>
<proteinExistence type="predicted"/>
<dbReference type="PANTHER" id="PTHR46452">
    <property type="entry name" value="TRANSCRIPTION INITIATION FACTOR TFIID SUBUNIT 3"/>
    <property type="match status" value="1"/>
</dbReference>
<gene>
    <name evidence="6" type="ORF">ZHAS_00002035</name>
</gene>
<dbReference type="PANTHER" id="PTHR46452:SF1">
    <property type="entry name" value="TRANSCRIPTION INITIATION FACTOR TFIID SUBUNIT 3"/>
    <property type="match status" value="1"/>
</dbReference>
<dbReference type="STRING" id="74873.A0A084WV10"/>
<keyword evidence="8" id="KW-1185">Reference proteome</keyword>
<protein>
    <submittedName>
        <fullName evidence="6">AGAP000189-PA-like protein</fullName>
    </submittedName>
</protein>
<dbReference type="SMART" id="SM00576">
    <property type="entry name" value="BTP"/>
    <property type="match status" value="1"/>
</dbReference>
<dbReference type="OrthoDB" id="436852at2759"/>
<dbReference type="GO" id="GO:0002039">
    <property type="term" value="F:p53 binding"/>
    <property type="evidence" value="ECO:0007669"/>
    <property type="project" value="TreeGrafter"/>
</dbReference>